<evidence type="ECO:0000256" key="1">
    <source>
        <dbReference type="ARBA" id="ARBA00007596"/>
    </source>
</evidence>
<gene>
    <name evidence="5 6" type="primary">rpmG</name>
    <name evidence="6" type="ORF">H9856_06480</name>
</gene>
<dbReference type="EMBL" id="DXFH01000026">
    <property type="protein sequence ID" value="HIX36013.1"/>
    <property type="molecule type" value="Genomic_DNA"/>
</dbReference>
<dbReference type="InterPro" id="IPR011332">
    <property type="entry name" value="Ribosomal_zn-bd"/>
</dbReference>
<evidence type="ECO:0000256" key="5">
    <source>
        <dbReference type="HAMAP-Rule" id="MF_00294"/>
    </source>
</evidence>
<dbReference type="NCBIfam" id="TIGR01023">
    <property type="entry name" value="rpmG_bact"/>
    <property type="match status" value="1"/>
</dbReference>
<dbReference type="HAMAP" id="MF_00294">
    <property type="entry name" value="Ribosomal_bL33"/>
    <property type="match status" value="1"/>
</dbReference>
<dbReference type="InterPro" id="IPR038584">
    <property type="entry name" value="Ribosomal_bL33_sf"/>
</dbReference>
<comment type="similarity">
    <text evidence="1 5">Belongs to the bacterial ribosomal protein bL33 family.</text>
</comment>
<dbReference type="GO" id="GO:0006412">
    <property type="term" value="P:translation"/>
    <property type="evidence" value="ECO:0007669"/>
    <property type="project" value="UniProtKB-UniRule"/>
</dbReference>
<dbReference type="Proteomes" id="UP000824231">
    <property type="component" value="Unassembled WGS sequence"/>
</dbReference>
<dbReference type="NCBIfam" id="NF001764">
    <property type="entry name" value="PRK00504.1"/>
    <property type="match status" value="1"/>
</dbReference>
<dbReference type="GO" id="GO:0003735">
    <property type="term" value="F:structural constituent of ribosome"/>
    <property type="evidence" value="ECO:0007669"/>
    <property type="project" value="InterPro"/>
</dbReference>
<evidence type="ECO:0000256" key="3">
    <source>
        <dbReference type="ARBA" id="ARBA00023274"/>
    </source>
</evidence>
<name>A0A9D1VJI1_9LACO</name>
<evidence type="ECO:0000256" key="2">
    <source>
        <dbReference type="ARBA" id="ARBA00022980"/>
    </source>
</evidence>
<sequence length="49" mass="5785">MAQRKVGLECTKCGARNYTVTVKPTREQRLELKKFCKHCGEYTVHRETR</sequence>
<organism evidence="6 7">
    <name type="scientific">Candidatus Limosilactobacillus merdigallinarum</name>
    <dbReference type="NCBI Taxonomy" id="2838652"/>
    <lineage>
        <taxon>Bacteria</taxon>
        <taxon>Bacillati</taxon>
        <taxon>Bacillota</taxon>
        <taxon>Bacilli</taxon>
        <taxon>Lactobacillales</taxon>
        <taxon>Lactobacillaceae</taxon>
        <taxon>Limosilactobacillus</taxon>
    </lineage>
</organism>
<proteinExistence type="inferred from homology"/>
<dbReference type="Gene3D" id="2.20.28.120">
    <property type="entry name" value="Ribosomal protein L33"/>
    <property type="match status" value="1"/>
</dbReference>
<dbReference type="InterPro" id="IPR001705">
    <property type="entry name" value="Ribosomal_bL33"/>
</dbReference>
<dbReference type="AlphaFoldDB" id="A0A9D1VJI1"/>
<evidence type="ECO:0000256" key="4">
    <source>
        <dbReference type="ARBA" id="ARBA00035176"/>
    </source>
</evidence>
<dbReference type="Pfam" id="PF00471">
    <property type="entry name" value="Ribosomal_L33"/>
    <property type="match status" value="1"/>
</dbReference>
<dbReference type="GO" id="GO:0005737">
    <property type="term" value="C:cytoplasm"/>
    <property type="evidence" value="ECO:0007669"/>
    <property type="project" value="UniProtKB-ARBA"/>
</dbReference>
<reference evidence="6" key="2">
    <citation type="submission" date="2021-04" db="EMBL/GenBank/DDBJ databases">
        <authorList>
            <person name="Gilroy R."/>
        </authorList>
    </citation>
    <scope>NUCLEOTIDE SEQUENCE</scope>
    <source>
        <strain evidence="6">ChiSxjej3B15-572</strain>
    </source>
</reference>
<keyword evidence="2 5" id="KW-0689">Ribosomal protein</keyword>
<evidence type="ECO:0000313" key="7">
    <source>
        <dbReference type="Proteomes" id="UP000824231"/>
    </source>
</evidence>
<accession>A0A9D1VJI1</accession>
<comment type="caution">
    <text evidence="6">The sequence shown here is derived from an EMBL/GenBank/DDBJ whole genome shotgun (WGS) entry which is preliminary data.</text>
</comment>
<protein>
    <recommendedName>
        <fullName evidence="4 5">Large ribosomal subunit protein bL33</fullName>
    </recommendedName>
</protein>
<evidence type="ECO:0000313" key="6">
    <source>
        <dbReference type="EMBL" id="HIX36013.1"/>
    </source>
</evidence>
<keyword evidence="3 5" id="KW-0687">Ribonucleoprotein</keyword>
<dbReference type="GO" id="GO:1990904">
    <property type="term" value="C:ribonucleoprotein complex"/>
    <property type="evidence" value="ECO:0007669"/>
    <property type="project" value="UniProtKB-KW"/>
</dbReference>
<dbReference type="GO" id="GO:0005840">
    <property type="term" value="C:ribosome"/>
    <property type="evidence" value="ECO:0007669"/>
    <property type="project" value="UniProtKB-KW"/>
</dbReference>
<dbReference type="SUPFAM" id="SSF57829">
    <property type="entry name" value="Zn-binding ribosomal proteins"/>
    <property type="match status" value="1"/>
</dbReference>
<reference evidence="6" key="1">
    <citation type="journal article" date="2021" name="PeerJ">
        <title>Extensive microbial diversity within the chicken gut microbiome revealed by metagenomics and culture.</title>
        <authorList>
            <person name="Gilroy R."/>
            <person name="Ravi A."/>
            <person name="Getino M."/>
            <person name="Pursley I."/>
            <person name="Horton D.L."/>
            <person name="Alikhan N.F."/>
            <person name="Baker D."/>
            <person name="Gharbi K."/>
            <person name="Hall N."/>
            <person name="Watson M."/>
            <person name="Adriaenssens E.M."/>
            <person name="Foster-Nyarko E."/>
            <person name="Jarju S."/>
            <person name="Secka A."/>
            <person name="Antonio M."/>
            <person name="Oren A."/>
            <person name="Chaudhuri R.R."/>
            <person name="La Ragione R."/>
            <person name="Hildebrand F."/>
            <person name="Pallen M.J."/>
        </authorList>
    </citation>
    <scope>NUCLEOTIDE SEQUENCE</scope>
    <source>
        <strain evidence="6">ChiSxjej3B15-572</strain>
    </source>
</reference>